<dbReference type="AlphaFoldDB" id="B0C2X4"/>
<dbReference type="PANTHER" id="PTHR21666:SF289">
    <property type="entry name" value="L-ALA--D-GLU ENDOPEPTIDASE"/>
    <property type="match status" value="1"/>
</dbReference>
<dbReference type="Gene3D" id="2.70.70.10">
    <property type="entry name" value="Glucose Permease (Domain IIA)"/>
    <property type="match status" value="1"/>
</dbReference>
<sequence>MYLVRIGKVLTQKGLISDFQLQQALQIQKQTGQKLGEILIQQGHISQLQLKQVLVEQRCRNFLACSLLTLSTLGPTFSITPPQSASSQSPENQKVLRLKPKSNVGGTLNSTSQVSQPDPLPLTIAASHTPTVATPLKGFCHPLNGRGYLSQGIRGKTHQNRMEYAYDIASSIGTPVYAMRAGRVIRLQDKYPDTGGTRANASRFNYVWIEHEHGYRSAYAHLQQGFRQRVQLKAGDWVKAGQLIGYSGNSGWSSGPHLHVEVQSQGSRARFSQTVPFQISGSCSTLARKAS</sequence>
<protein>
    <submittedName>
        <fullName evidence="3">Peptidase M23 domain protein</fullName>
    </submittedName>
</protein>
<dbReference type="InterPro" id="IPR011055">
    <property type="entry name" value="Dup_hybrid_motif"/>
</dbReference>
<dbReference type="KEGG" id="amr:AM1_1153"/>
<dbReference type="InterPro" id="IPR050570">
    <property type="entry name" value="Cell_wall_metabolism_enzyme"/>
</dbReference>
<dbReference type="CDD" id="cd12797">
    <property type="entry name" value="M23_peptidase"/>
    <property type="match status" value="1"/>
</dbReference>
<dbReference type="EMBL" id="CP000828">
    <property type="protein sequence ID" value="ABW26190.1"/>
    <property type="molecule type" value="Genomic_DNA"/>
</dbReference>
<dbReference type="OrthoDB" id="507840at2"/>
<organism evidence="3 4">
    <name type="scientific">Acaryochloris marina (strain MBIC 11017)</name>
    <dbReference type="NCBI Taxonomy" id="329726"/>
    <lineage>
        <taxon>Bacteria</taxon>
        <taxon>Bacillati</taxon>
        <taxon>Cyanobacteriota</taxon>
        <taxon>Cyanophyceae</taxon>
        <taxon>Acaryochloridales</taxon>
        <taxon>Acaryochloridaceae</taxon>
        <taxon>Acaryochloris</taxon>
    </lineage>
</organism>
<proteinExistence type="predicted"/>
<dbReference type="Pfam" id="PF01551">
    <property type="entry name" value="Peptidase_M23"/>
    <property type="match status" value="1"/>
</dbReference>
<evidence type="ECO:0000256" key="1">
    <source>
        <dbReference type="ARBA" id="ARBA00022729"/>
    </source>
</evidence>
<dbReference type="InterPro" id="IPR016047">
    <property type="entry name" value="M23ase_b-sheet_dom"/>
</dbReference>
<dbReference type="PANTHER" id="PTHR21666">
    <property type="entry name" value="PEPTIDASE-RELATED"/>
    <property type="match status" value="1"/>
</dbReference>
<dbReference type="RefSeq" id="WP_012161740.1">
    <property type="nucleotide sequence ID" value="NC_009925.1"/>
</dbReference>
<accession>B0C2X4</accession>
<dbReference type="SUPFAM" id="SSF51261">
    <property type="entry name" value="Duplicated hybrid motif"/>
    <property type="match status" value="1"/>
</dbReference>
<dbReference type="eggNOG" id="COG0739">
    <property type="taxonomic scope" value="Bacteria"/>
</dbReference>
<dbReference type="HOGENOM" id="CLU_083236_0_0_3"/>
<feature type="domain" description="M23ase beta-sheet core" evidence="2">
    <location>
        <begin position="162"/>
        <end position="267"/>
    </location>
</feature>
<dbReference type="Proteomes" id="UP000000268">
    <property type="component" value="Chromosome"/>
</dbReference>
<keyword evidence="4" id="KW-1185">Reference proteome</keyword>
<reference evidence="3 4" key="1">
    <citation type="journal article" date="2008" name="Proc. Natl. Acad. Sci. U.S.A.">
        <title>Niche adaptation and genome expansion in the chlorophyll d-producing cyanobacterium Acaryochloris marina.</title>
        <authorList>
            <person name="Swingley W.D."/>
            <person name="Chen M."/>
            <person name="Cheung P.C."/>
            <person name="Conrad A.L."/>
            <person name="Dejesa L.C."/>
            <person name="Hao J."/>
            <person name="Honchak B.M."/>
            <person name="Karbach L.E."/>
            <person name="Kurdoglu A."/>
            <person name="Lahiri S."/>
            <person name="Mastrian S.D."/>
            <person name="Miyashita H."/>
            <person name="Page L."/>
            <person name="Ramakrishna P."/>
            <person name="Satoh S."/>
            <person name="Sattley W.M."/>
            <person name="Shimada Y."/>
            <person name="Taylor H.L."/>
            <person name="Tomo T."/>
            <person name="Tsuchiya T."/>
            <person name="Wang Z.T."/>
            <person name="Raymond J."/>
            <person name="Mimuro M."/>
            <person name="Blankenship R.E."/>
            <person name="Touchman J.W."/>
        </authorList>
    </citation>
    <scope>NUCLEOTIDE SEQUENCE [LARGE SCALE GENOMIC DNA]</scope>
    <source>
        <strain evidence="4">MBIC 11017</strain>
    </source>
</reference>
<evidence type="ECO:0000313" key="4">
    <source>
        <dbReference type="Proteomes" id="UP000000268"/>
    </source>
</evidence>
<gene>
    <name evidence="3" type="ordered locus">AM1_1153</name>
</gene>
<dbReference type="STRING" id="329726.AM1_1153"/>
<evidence type="ECO:0000313" key="3">
    <source>
        <dbReference type="EMBL" id="ABW26190.1"/>
    </source>
</evidence>
<dbReference type="GO" id="GO:0004222">
    <property type="term" value="F:metalloendopeptidase activity"/>
    <property type="evidence" value="ECO:0007669"/>
    <property type="project" value="TreeGrafter"/>
</dbReference>
<dbReference type="SUPFAM" id="SSF160246">
    <property type="entry name" value="EspE N-terminal domain-like"/>
    <property type="match status" value="1"/>
</dbReference>
<dbReference type="InterPro" id="IPR037257">
    <property type="entry name" value="T2SS_E_N_sf"/>
</dbReference>
<keyword evidence="1" id="KW-0732">Signal</keyword>
<evidence type="ECO:0000259" key="2">
    <source>
        <dbReference type="Pfam" id="PF01551"/>
    </source>
</evidence>
<name>B0C2X4_ACAM1</name>